<keyword evidence="1" id="KW-1133">Transmembrane helix</keyword>
<evidence type="ECO:0000256" key="1">
    <source>
        <dbReference type="SAM" id="Phobius"/>
    </source>
</evidence>
<accession>A0AAJ5X7D1</accession>
<dbReference type="EMBL" id="CP119316">
    <property type="protein sequence ID" value="WEK45379.1"/>
    <property type="molecule type" value="Genomic_DNA"/>
</dbReference>
<gene>
    <name evidence="2" type="ORF">P0Y56_10060</name>
</gene>
<feature type="transmembrane region" description="Helical" evidence="1">
    <location>
        <begin position="89"/>
        <end position="106"/>
    </location>
</feature>
<protein>
    <submittedName>
        <fullName evidence="2">Uncharacterized protein</fullName>
    </submittedName>
</protein>
<name>A0AAJ5X7D1_9SPHN</name>
<dbReference type="AlphaFoldDB" id="A0AAJ5X7D1"/>
<dbReference type="KEGG" id="acob:P0Y56_10060"/>
<evidence type="ECO:0000313" key="3">
    <source>
        <dbReference type="Proteomes" id="UP001218362"/>
    </source>
</evidence>
<proteinExistence type="predicted"/>
<reference evidence="2" key="1">
    <citation type="submission" date="2023-03" db="EMBL/GenBank/DDBJ databases">
        <title>Andean soil-derived lignocellulolytic bacterial consortium as a source of novel taxa and putative plastic-active enzymes.</title>
        <authorList>
            <person name="Diaz-Garcia L."/>
            <person name="Chuvochina M."/>
            <person name="Feuerriegel G."/>
            <person name="Bunk B."/>
            <person name="Sproer C."/>
            <person name="Streit W.R."/>
            <person name="Rodriguez L.M."/>
            <person name="Overmann J."/>
            <person name="Jimenez D.J."/>
        </authorList>
    </citation>
    <scope>NUCLEOTIDE SEQUENCE</scope>
    <source>
        <strain evidence="2">MAG 26</strain>
    </source>
</reference>
<evidence type="ECO:0000313" key="2">
    <source>
        <dbReference type="EMBL" id="WEK45379.1"/>
    </source>
</evidence>
<keyword evidence="1" id="KW-0812">Transmembrane</keyword>
<keyword evidence="1" id="KW-0472">Membrane</keyword>
<feature type="transmembrane region" description="Helical" evidence="1">
    <location>
        <begin position="118"/>
        <end position="136"/>
    </location>
</feature>
<sequence length="144" mass="15774">MNDTMDMVERITRRRARVASAMGALFVATQLAHLHEGPMRTVDYVALAGWAVWAMVLVVFVLFGGGLLRGPAVRGMLNDEGTEANRRNALITGFWAMFTAAVALFASSFYEPLSGRSALHIVITAGVGFALLRFGMLERRALRE</sequence>
<dbReference type="Proteomes" id="UP001218362">
    <property type="component" value="Chromosome"/>
</dbReference>
<organism evidence="2 3">
    <name type="scientific">Candidatus Andeanibacterium colombiense</name>
    <dbReference type="NCBI Taxonomy" id="3121345"/>
    <lineage>
        <taxon>Bacteria</taxon>
        <taxon>Pseudomonadati</taxon>
        <taxon>Pseudomonadota</taxon>
        <taxon>Alphaproteobacteria</taxon>
        <taxon>Sphingomonadales</taxon>
        <taxon>Sphingomonadaceae</taxon>
        <taxon>Candidatus Andeanibacterium</taxon>
    </lineage>
</organism>
<feature type="transmembrane region" description="Helical" evidence="1">
    <location>
        <begin position="44"/>
        <end position="68"/>
    </location>
</feature>